<accession>A0ABX7QF62</accession>
<proteinExistence type="predicted"/>
<protein>
    <recommendedName>
        <fullName evidence="3">Viral A-type inclusion protein</fullName>
    </recommendedName>
</protein>
<dbReference type="EMBL" id="CP071448">
    <property type="protein sequence ID" value="QSW89702.1"/>
    <property type="molecule type" value="Genomic_DNA"/>
</dbReference>
<evidence type="ECO:0000313" key="2">
    <source>
        <dbReference type="Proteomes" id="UP000663440"/>
    </source>
</evidence>
<dbReference type="PROSITE" id="PS51257">
    <property type="entry name" value="PROKAR_LIPOPROTEIN"/>
    <property type="match status" value="1"/>
</dbReference>
<evidence type="ECO:0008006" key="3">
    <source>
        <dbReference type="Google" id="ProtNLM"/>
    </source>
</evidence>
<sequence>MKKLLLFSFFLLISCQKSESNDGNKEEPTAFEEKSIDLGRLKSRNDLMEDLFQELVEKSPELKNLENDLKDLKTSDTTNIFDNYNEKSEDYYASAKRHINMIRDSVMKQKILNLIRKSDEKYSIQKSDLQNLVKTIDQKKMEIKDYHNALKIVLTIPLIEEYQKQHLPNKTPFEKLIEKENQLIKKVKQNTPEY</sequence>
<dbReference type="RefSeq" id="WP_207296883.1">
    <property type="nucleotide sequence ID" value="NZ_CP071448.1"/>
</dbReference>
<keyword evidence="2" id="KW-1185">Reference proteome</keyword>
<organism evidence="1 2">
    <name type="scientific">Flavobacterium endoglycinae</name>
    <dbReference type="NCBI Taxonomy" id="2816357"/>
    <lineage>
        <taxon>Bacteria</taxon>
        <taxon>Pseudomonadati</taxon>
        <taxon>Bacteroidota</taxon>
        <taxon>Flavobacteriia</taxon>
        <taxon>Flavobacteriales</taxon>
        <taxon>Flavobacteriaceae</taxon>
        <taxon>Flavobacterium</taxon>
    </lineage>
</organism>
<name>A0ABX7QF62_9FLAO</name>
<reference evidence="1 2" key="1">
    <citation type="submission" date="2021-03" db="EMBL/GenBank/DDBJ databases">
        <title>Flavobacterium kribbensis sp. nov, an endophytic bacteria, isolated from soybean.</title>
        <authorList>
            <person name="Lee J."/>
            <person name="Seo J."/>
        </authorList>
    </citation>
    <scope>NUCLEOTIDE SEQUENCE [LARGE SCALE GENOMIC DNA]</scope>
    <source>
        <strain evidence="1 2">BB8</strain>
    </source>
</reference>
<gene>
    <name evidence="1" type="ORF">J0383_02545</name>
</gene>
<evidence type="ECO:0000313" key="1">
    <source>
        <dbReference type="EMBL" id="QSW89702.1"/>
    </source>
</evidence>
<dbReference type="Proteomes" id="UP000663440">
    <property type="component" value="Chromosome"/>
</dbReference>